<protein>
    <submittedName>
        <fullName evidence="1">Uncharacterized protein</fullName>
    </submittedName>
</protein>
<gene>
    <name evidence="1" type="ORF">CBOVIS_LOCUS2250</name>
</gene>
<dbReference type="AlphaFoldDB" id="A0A8S1ECK3"/>
<dbReference type="Gene3D" id="2.60.40.150">
    <property type="entry name" value="C2 domain"/>
    <property type="match status" value="1"/>
</dbReference>
<dbReference type="SUPFAM" id="SSF49562">
    <property type="entry name" value="C2 domain (Calcium/lipid-binding domain, CaLB)"/>
    <property type="match status" value="1"/>
</dbReference>
<dbReference type="Proteomes" id="UP000494206">
    <property type="component" value="Unassembled WGS sequence"/>
</dbReference>
<evidence type="ECO:0000313" key="1">
    <source>
        <dbReference type="EMBL" id="CAB3399059.1"/>
    </source>
</evidence>
<reference evidence="1 2" key="1">
    <citation type="submission" date="2020-04" db="EMBL/GenBank/DDBJ databases">
        <authorList>
            <person name="Laetsch R D."/>
            <person name="Stevens L."/>
            <person name="Kumar S."/>
            <person name="Blaxter L. M."/>
        </authorList>
    </citation>
    <scope>NUCLEOTIDE SEQUENCE [LARGE SCALE GENOMIC DNA]</scope>
</reference>
<dbReference type="InterPro" id="IPR035892">
    <property type="entry name" value="C2_domain_sf"/>
</dbReference>
<evidence type="ECO:0000313" key="2">
    <source>
        <dbReference type="Proteomes" id="UP000494206"/>
    </source>
</evidence>
<proteinExistence type="predicted"/>
<name>A0A8S1ECK3_9PELO</name>
<dbReference type="OrthoDB" id="67700at2759"/>
<dbReference type="EMBL" id="CADEPM010000001">
    <property type="protein sequence ID" value="CAB3399059.1"/>
    <property type="molecule type" value="Genomic_DNA"/>
</dbReference>
<comment type="caution">
    <text evidence="1">The sequence shown here is derived from an EMBL/GenBank/DDBJ whole genome shotgun (WGS) entry which is preliminary data.</text>
</comment>
<organism evidence="1 2">
    <name type="scientific">Caenorhabditis bovis</name>
    <dbReference type="NCBI Taxonomy" id="2654633"/>
    <lineage>
        <taxon>Eukaryota</taxon>
        <taxon>Metazoa</taxon>
        <taxon>Ecdysozoa</taxon>
        <taxon>Nematoda</taxon>
        <taxon>Chromadorea</taxon>
        <taxon>Rhabditida</taxon>
        <taxon>Rhabditina</taxon>
        <taxon>Rhabditomorpha</taxon>
        <taxon>Rhabditoidea</taxon>
        <taxon>Rhabditidae</taxon>
        <taxon>Peloderinae</taxon>
        <taxon>Caenorhabditis</taxon>
    </lineage>
</organism>
<accession>A0A8S1ECK3</accession>
<sequence length="215" mass="24974">MCDVSLESHECCSQNQLLNISLEHVEDKGEFNFYIKSISNCVLDPTLIKRRARVIIYLVKNVSRKFFKYGNSPLQELGDIETKISYMPTIQRLVIHYCVVTNLKSSKTFQKIYIRSSVFIDTKVIDIRKTELKNYTSDACSDDGVYFTKKMVFEVKRLDIENAQLLIQVVGKSEDRKYVIGAVLLNYDDDDYFQQIFKFQRKAISQLHNLKPNAG</sequence>
<keyword evidence="2" id="KW-1185">Reference proteome</keyword>